<dbReference type="InterPro" id="IPR018060">
    <property type="entry name" value="HTH_AraC"/>
</dbReference>
<dbReference type="PANTHER" id="PTHR47893">
    <property type="entry name" value="REGULATORY PROTEIN PCHR"/>
    <property type="match status" value="1"/>
</dbReference>
<reference evidence="5" key="1">
    <citation type="journal article" date="2019" name="Int. J. Syst. Evol. Microbiol.">
        <title>The Global Catalogue of Microorganisms (GCM) 10K type strain sequencing project: providing services to taxonomists for standard genome sequencing and annotation.</title>
        <authorList>
            <consortium name="The Broad Institute Genomics Platform"/>
            <consortium name="The Broad Institute Genome Sequencing Center for Infectious Disease"/>
            <person name="Wu L."/>
            <person name="Ma J."/>
        </authorList>
    </citation>
    <scope>NUCLEOTIDE SEQUENCE [LARGE SCALE GENOMIC DNA]</scope>
    <source>
        <strain evidence="5">KCTC 42739</strain>
    </source>
</reference>
<dbReference type="SUPFAM" id="SSF46689">
    <property type="entry name" value="Homeodomain-like"/>
    <property type="match status" value="2"/>
</dbReference>
<protein>
    <submittedName>
        <fullName evidence="4">Helix-turn-helix transcriptional regulator</fullName>
    </submittedName>
</protein>
<dbReference type="EMBL" id="JBHRXP010000002">
    <property type="protein sequence ID" value="MFC3579929.1"/>
    <property type="molecule type" value="Genomic_DNA"/>
</dbReference>
<evidence type="ECO:0000313" key="5">
    <source>
        <dbReference type="Proteomes" id="UP001595713"/>
    </source>
</evidence>
<keyword evidence="1" id="KW-0805">Transcription regulation</keyword>
<evidence type="ECO:0000259" key="3">
    <source>
        <dbReference type="PROSITE" id="PS01124"/>
    </source>
</evidence>
<keyword evidence="2" id="KW-0804">Transcription</keyword>
<comment type="caution">
    <text evidence="4">The sequence shown here is derived from an EMBL/GenBank/DDBJ whole genome shotgun (WGS) entry which is preliminary data.</text>
</comment>
<proteinExistence type="predicted"/>
<evidence type="ECO:0000313" key="4">
    <source>
        <dbReference type="EMBL" id="MFC3579929.1"/>
    </source>
</evidence>
<organism evidence="4 5">
    <name type="scientific">Sphingomonas hylomeconis</name>
    <dbReference type="NCBI Taxonomy" id="1395958"/>
    <lineage>
        <taxon>Bacteria</taxon>
        <taxon>Pseudomonadati</taxon>
        <taxon>Pseudomonadota</taxon>
        <taxon>Alphaproteobacteria</taxon>
        <taxon>Sphingomonadales</taxon>
        <taxon>Sphingomonadaceae</taxon>
        <taxon>Sphingomonas</taxon>
    </lineage>
</organism>
<dbReference type="SMART" id="SM00342">
    <property type="entry name" value="HTH_ARAC"/>
    <property type="match status" value="1"/>
</dbReference>
<name>A0ABV7SSI1_9SPHN</name>
<dbReference type="RefSeq" id="WP_261293190.1">
    <property type="nucleotide sequence ID" value="NZ_JANQBK010000003.1"/>
</dbReference>
<keyword evidence="5" id="KW-1185">Reference proteome</keyword>
<dbReference type="Gene3D" id="1.10.10.60">
    <property type="entry name" value="Homeodomain-like"/>
    <property type="match status" value="1"/>
</dbReference>
<sequence length="244" mass="25786">MTSLEMMAPEMTAVIGPGVIDPPLAASLVLAFSLGEMPILAIQTTDQASAKAALRLCVTEDVCRRLFGQVPAMPAAFHLPSDLRTIALAIRDCTLDGAAGVTLRSAKSTELLCESIAALLGGQLVPATPNAALSERDTRRIVQARDIIDQHWREKLTLDTIAGTCGVNRVKLTSGFRAMFGLSVADAIAERRLGGARQMLLATDLPVSSVGYACGYLSNASFTRAFSRRYGVVPSRLRAGALAA</sequence>
<evidence type="ECO:0000256" key="2">
    <source>
        <dbReference type="ARBA" id="ARBA00023163"/>
    </source>
</evidence>
<dbReference type="Proteomes" id="UP001595713">
    <property type="component" value="Unassembled WGS sequence"/>
</dbReference>
<dbReference type="InterPro" id="IPR053142">
    <property type="entry name" value="PchR_regulatory_protein"/>
</dbReference>
<evidence type="ECO:0000256" key="1">
    <source>
        <dbReference type="ARBA" id="ARBA00023015"/>
    </source>
</evidence>
<accession>A0ABV7SSI1</accession>
<feature type="domain" description="HTH araC/xylS-type" evidence="3">
    <location>
        <begin position="142"/>
        <end position="240"/>
    </location>
</feature>
<dbReference type="InterPro" id="IPR009057">
    <property type="entry name" value="Homeodomain-like_sf"/>
</dbReference>
<dbReference type="Pfam" id="PF12833">
    <property type="entry name" value="HTH_18"/>
    <property type="match status" value="1"/>
</dbReference>
<dbReference type="PROSITE" id="PS01124">
    <property type="entry name" value="HTH_ARAC_FAMILY_2"/>
    <property type="match status" value="1"/>
</dbReference>
<gene>
    <name evidence="4" type="ORF">ACFONA_07080</name>
</gene>
<dbReference type="PANTHER" id="PTHR47893:SF1">
    <property type="entry name" value="REGULATORY PROTEIN PCHR"/>
    <property type="match status" value="1"/>
</dbReference>